<evidence type="ECO:0000256" key="1">
    <source>
        <dbReference type="SAM" id="SignalP"/>
    </source>
</evidence>
<name>A0ABX7F5N2_9RHOB</name>
<evidence type="ECO:0000313" key="2">
    <source>
        <dbReference type="EMBL" id="QRF65838.1"/>
    </source>
</evidence>
<dbReference type="RefSeq" id="WP_023849906.1">
    <property type="nucleotide sequence ID" value="NZ_CP047166.1"/>
</dbReference>
<keyword evidence="1" id="KW-0732">Signal</keyword>
<feature type="signal peptide" evidence="1">
    <location>
        <begin position="1"/>
        <end position="20"/>
    </location>
</feature>
<feature type="chain" id="PRO_5045776726" evidence="1">
    <location>
        <begin position="21"/>
        <end position="191"/>
    </location>
</feature>
<sequence>MKRLFAGTALAAVLATGAFAATELEMTAIQKYAPNVDVSTLSDQQIAAVMNVINGSDSEGEKGAKISALVGEAGDNTVVSEVSSGQLARLQQYAPELDFTGITASELEQALNLIDSADSKGEALAQLRTYSTNSVSEAPSAAPFTEAELSQIAAAAPDLDPMTLTVEQRAELQAALSTGDSEEIMRVTDGF</sequence>
<proteinExistence type="predicted"/>
<dbReference type="Proteomes" id="UP000596387">
    <property type="component" value="Chromosome"/>
</dbReference>
<gene>
    <name evidence="2" type="ORF">GQA70_05640</name>
</gene>
<organism evidence="2 3">
    <name type="scientific">Ponticoccus alexandrii</name>
    <dbReference type="NCBI Taxonomy" id="1943633"/>
    <lineage>
        <taxon>Bacteria</taxon>
        <taxon>Pseudomonadati</taxon>
        <taxon>Pseudomonadota</taxon>
        <taxon>Alphaproteobacteria</taxon>
        <taxon>Rhodobacterales</taxon>
        <taxon>Roseobacteraceae</taxon>
        <taxon>Ponticoccus</taxon>
    </lineage>
</organism>
<reference evidence="2 3" key="1">
    <citation type="submission" date="2019-12" db="EMBL/GenBank/DDBJ databases">
        <title>Complete Genome Sequence of a Quorum-Sensing Bacterium,Rhodobacteraceae bacterium C31, Isolated from a marine microalgae symbiotic bacteria.</title>
        <authorList>
            <person name="Zhang Y."/>
        </authorList>
    </citation>
    <scope>NUCLEOTIDE SEQUENCE [LARGE SCALE GENOMIC DNA]</scope>
    <source>
        <strain evidence="2 3">C31</strain>
    </source>
</reference>
<evidence type="ECO:0000313" key="3">
    <source>
        <dbReference type="Proteomes" id="UP000596387"/>
    </source>
</evidence>
<accession>A0ABX7F5N2</accession>
<dbReference type="EMBL" id="CP047166">
    <property type="protein sequence ID" value="QRF65838.1"/>
    <property type="molecule type" value="Genomic_DNA"/>
</dbReference>
<protein>
    <submittedName>
        <fullName evidence="2">Uncharacterized protein</fullName>
    </submittedName>
</protein>
<keyword evidence="3" id="KW-1185">Reference proteome</keyword>